<name>A0A452H184_9SAUR</name>
<organism evidence="1 2">
    <name type="scientific">Gopherus agassizii</name>
    <name type="common">Agassiz's desert tortoise</name>
    <dbReference type="NCBI Taxonomy" id="38772"/>
    <lineage>
        <taxon>Eukaryota</taxon>
        <taxon>Metazoa</taxon>
        <taxon>Chordata</taxon>
        <taxon>Craniata</taxon>
        <taxon>Vertebrata</taxon>
        <taxon>Euteleostomi</taxon>
        <taxon>Archelosauria</taxon>
        <taxon>Testudinata</taxon>
        <taxon>Testudines</taxon>
        <taxon>Cryptodira</taxon>
        <taxon>Durocryptodira</taxon>
        <taxon>Testudinoidea</taxon>
        <taxon>Testudinidae</taxon>
        <taxon>Gopherus</taxon>
    </lineage>
</organism>
<reference evidence="2" key="1">
    <citation type="journal article" date="2017" name="PLoS ONE">
        <title>The Agassiz's desert tortoise genome provides a resource for the conservation of a threatened species.</title>
        <authorList>
            <person name="Tollis M."/>
            <person name="DeNardo D.F."/>
            <person name="Cornelius J.A."/>
            <person name="Dolby G.A."/>
            <person name="Edwards T."/>
            <person name="Henen B.T."/>
            <person name="Karl A.E."/>
            <person name="Murphy R.W."/>
            <person name="Kusumi K."/>
        </authorList>
    </citation>
    <scope>NUCLEOTIDE SEQUENCE [LARGE SCALE GENOMIC DNA]</scope>
</reference>
<proteinExistence type="predicted"/>
<sequence length="127" mass="13756">TVWKIFGARGSDPGLVLERLACLAQQDRVLESRAGRESRARSSLGTSVGTSQGGFCDPTCHTCMLPQTVVEGIKISPHITQTENKKHNVGSIPGYIFLKLGSQVALFNFISESSLNSSVDSRMSLWT</sequence>
<reference evidence="1" key="3">
    <citation type="submission" date="2025-09" db="UniProtKB">
        <authorList>
            <consortium name="Ensembl"/>
        </authorList>
    </citation>
    <scope>IDENTIFICATION</scope>
</reference>
<evidence type="ECO:0000313" key="1">
    <source>
        <dbReference type="Ensembl" id="ENSGAGP00000008140.1"/>
    </source>
</evidence>
<reference evidence="1" key="2">
    <citation type="submission" date="2025-08" db="UniProtKB">
        <authorList>
            <consortium name="Ensembl"/>
        </authorList>
    </citation>
    <scope>IDENTIFICATION</scope>
</reference>
<dbReference type="Ensembl" id="ENSGAGT00000009374.1">
    <property type="protein sequence ID" value="ENSGAGP00000008140.1"/>
    <property type="gene ID" value="ENSGAGG00000006469.1"/>
</dbReference>
<keyword evidence="2" id="KW-1185">Reference proteome</keyword>
<protein>
    <submittedName>
        <fullName evidence="1">Uncharacterized protein</fullName>
    </submittedName>
</protein>
<dbReference type="Proteomes" id="UP000291020">
    <property type="component" value="Unassembled WGS sequence"/>
</dbReference>
<accession>A0A452H184</accession>
<dbReference type="AlphaFoldDB" id="A0A452H184"/>
<evidence type="ECO:0000313" key="2">
    <source>
        <dbReference type="Proteomes" id="UP000291020"/>
    </source>
</evidence>